<feature type="region of interest" description="Disordered" evidence="1">
    <location>
        <begin position="1"/>
        <end position="113"/>
    </location>
</feature>
<feature type="compositionally biased region" description="Polar residues" evidence="1">
    <location>
        <begin position="74"/>
        <end position="96"/>
    </location>
</feature>
<evidence type="ECO:0000256" key="1">
    <source>
        <dbReference type="SAM" id="MobiDB-lite"/>
    </source>
</evidence>
<feature type="compositionally biased region" description="Basic and acidic residues" evidence="1">
    <location>
        <begin position="42"/>
        <end position="59"/>
    </location>
</feature>
<organism evidence="2 3">
    <name type="scientific">Streptomyces badius</name>
    <dbReference type="NCBI Taxonomy" id="1941"/>
    <lineage>
        <taxon>Bacteria</taxon>
        <taxon>Bacillati</taxon>
        <taxon>Actinomycetota</taxon>
        <taxon>Actinomycetes</taxon>
        <taxon>Kitasatosporales</taxon>
        <taxon>Streptomycetaceae</taxon>
        <taxon>Streptomyces</taxon>
    </lineage>
</organism>
<dbReference type="EMBL" id="BMSZ01000037">
    <property type="protein sequence ID" value="GGS83406.1"/>
    <property type="molecule type" value="Genomic_DNA"/>
</dbReference>
<protein>
    <submittedName>
        <fullName evidence="2">Uncharacterized protein</fullName>
    </submittedName>
</protein>
<gene>
    <name evidence="2" type="ORF">GCM10010253_67440</name>
</gene>
<sequence length="173" mass="17949">MSTHQAPGAVNEPTGPTLNETTGPTLVATPPWARVETPQGRSHAESRSRTADRAAHTPADDTTQVSAVLDPPAQGSSIMTRDNVPNPTQPSTSAPAQPTGGAPVQPADPPPAVRQAAIGADVPAAIVRGAAQGAAQGIARTFLARLTEEFLADPPDWEWARTVWGFVKGLWQG</sequence>
<dbReference type="Proteomes" id="UP000659767">
    <property type="component" value="Unassembled WGS sequence"/>
</dbReference>
<feature type="compositionally biased region" description="Polar residues" evidence="1">
    <location>
        <begin position="14"/>
        <end position="24"/>
    </location>
</feature>
<accession>A0ABQ2TPG5</accession>
<keyword evidence="3" id="KW-1185">Reference proteome</keyword>
<evidence type="ECO:0000313" key="2">
    <source>
        <dbReference type="EMBL" id="GGS83406.1"/>
    </source>
</evidence>
<proteinExistence type="predicted"/>
<evidence type="ECO:0000313" key="3">
    <source>
        <dbReference type="Proteomes" id="UP000659767"/>
    </source>
</evidence>
<reference evidence="3" key="1">
    <citation type="journal article" date="2019" name="Int. J. Syst. Evol. Microbiol.">
        <title>The Global Catalogue of Microorganisms (GCM) 10K type strain sequencing project: providing services to taxonomists for standard genome sequencing and annotation.</title>
        <authorList>
            <consortium name="The Broad Institute Genomics Platform"/>
            <consortium name="The Broad Institute Genome Sequencing Center for Infectious Disease"/>
            <person name="Wu L."/>
            <person name="Ma J."/>
        </authorList>
    </citation>
    <scope>NUCLEOTIDE SEQUENCE [LARGE SCALE GENOMIC DNA]</scope>
    <source>
        <strain evidence="3">JCM 4350</strain>
    </source>
</reference>
<comment type="caution">
    <text evidence="2">The sequence shown here is derived from an EMBL/GenBank/DDBJ whole genome shotgun (WGS) entry which is preliminary data.</text>
</comment>
<name>A0ABQ2TPG5_STRBA</name>